<evidence type="ECO:0000313" key="9">
    <source>
        <dbReference type="Proteomes" id="UP001258181"/>
    </source>
</evidence>
<dbReference type="EMBL" id="JAVDWA010000003">
    <property type="protein sequence ID" value="MDR7073071.1"/>
    <property type="molecule type" value="Genomic_DNA"/>
</dbReference>
<evidence type="ECO:0000256" key="5">
    <source>
        <dbReference type="ARBA" id="ARBA00023136"/>
    </source>
</evidence>
<proteinExistence type="predicted"/>
<dbReference type="InterPro" id="IPR052027">
    <property type="entry name" value="PspC"/>
</dbReference>
<dbReference type="PANTHER" id="PTHR33885">
    <property type="entry name" value="PHAGE SHOCK PROTEIN C"/>
    <property type="match status" value="1"/>
</dbReference>
<evidence type="ECO:0000256" key="4">
    <source>
        <dbReference type="ARBA" id="ARBA00022989"/>
    </source>
</evidence>
<evidence type="ECO:0000259" key="7">
    <source>
        <dbReference type="Pfam" id="PF04024"/>
    </source>
</evidence>
<dbReference type="Pfam" id="PF04024">
    <property type="entry name" value="PspC"/>
    <property type="match status" value="1"/>
</dbReference>
<keyword evidence="2" id="KW-1003">Cell membrane</keyword>
<evidence type="ECO:0000256" key="1">
    <source>
        <dbReference type="ARBA" id="ARBA00004162"/>
    </source>
</evidence>
<keyword evidence="3 6" id="KW-0812">Transmembrane</keyword>
<protein>
    <submittedName>
        <fullName evidence="8">Phage shock protein C</fullName>
    </submittedName>
</protein>
<comment type="subcellular location">
    <subcellularLocation>
        <location evidence="1">Cell membrane</location>
        <topology evidence="1">Single-pass membrane protein</topology>
    </subcellularLocation>
</comment>
<name>A0ABU1U0Z5_9BACL</name>
<feature type="transmembrane region" description="Helical" evidence="6">
    <location>
        <begin position="32"/>
        <end position="57"/>
    </location>
</feature>
<organism evidence="8 9">
    <name type="scientific">Fictibacillus barbaricus</name>
    <dbReference type="NCBI Taxonomy" id="182136"/>
    <lineage>
        <taxon>Bacteria</taxon>
        <taxon>Bacillati</taxon>
        <taxon>Bacillota</taxon>
        <taxon>Bacilli</taxon>
        <taxon>Bacillales</taxon>
        <taxon>Fictibacillaceae</taxon>
        <taxon>Fictibacillus</taxon>
    </lineage>
</organism>
<dbReference type="InterPro" id="IPR007168">
    <property type="entry name" value="Phageshock_PspC_N"/>
</dbReference>
<evidence type="ECO:0000256" key="6">
    <source>
        <dbReference type="SAM" id="Phobius"/>
    </source>
</evidence>
<dbReference type="RefSeq" id="WP_310258544.1">
    <property type="nucleotide sequence ID" value="NZ_JAVDWA010000003.1"/>
</dbReference>
<keyword evidence="5 6" id="KW-0472">Membrane</keyword>
<gene>
    <name evidence="8" type="ORF">J2X07_002057</name>
</gene>
<dbReference type="PANTHER" id="PTHR33885:SF3">
    <property type="entry name" value="PHAGE SHOCK PROTEIN C"/>
    <property type="match status" value="1"/>
</dbReference>
<dbReference type="Proteomes" id="UP001258181">
    <property type="component" value="Unassembled WGS sequence"/>
</dbReference>
<accession>A0ABU1U0Z5</accession>
<evidence type="ECO:0000313" key="8">
    <source>
        <dbReference type="EMBL" id="MDR7073071.1"/>
    </source>
</evidence>
<feature type="domain" description="Phage shock protein PspC N-terminal" evidence="7">
    <location>
        <begin position="2"/>
        <end position="60"/>
    </location>
</feature>
<comment type="caution">
    <text evidence="8">The sequence shown here is derived from an EMBL/GenBank/DDBJ whole genome shotgun (WGS) entry which is preliminary data.</text>
</comment>
<sequence>MKKLKRSSDAKIAGVCGGIAEYVNVDPTLIRLATVAIAIFTVVFPVVLVYFIAMAVMPEESEA</sequence>
<evidence type="ECO:0000256" key="3">
    <source>
        <dbReference type="ARBA" id="ARBA00022692"/>
    </source>
</evidence>
<keyword evidence="9" id="KW-1185">Reference proteome</keyword>
<evidence type="ECO:0000256" key="2">
    <source>
        <dbReference type="ARBA" id="ARBA00022475"/>
    </source>
</evidence>
<keyword evidence="4 6" id="KW-1133">Transmembrane helix</keyword>
<reference evidence="8 9" key="1">
    <citation type="submission" date="2023-07" db="EMBL/GenBank/DDBJ databases">
        <title>Sorghum-associated microbial communities from plants grown in Nebraska, USA.</title>
        <authorList>
            <person name="Schachtman D."/>
        </authorList>
    </citation>
    <scope>NUCLEOTIDE SEQUENCE [LARGE SCALE GENOMIC DNA]</scope>
    <source>
        <strain evidence="8 9">BE211</strain>
    </source>
</reference>